<organism evidence="2 3">
    <name type="scientific">Sphaerobolus stellatus (strain SS14)</name>
    <dbReference type="NCBI Taxonomy" id="990650"/>
    <lineage>
        <taxon>Eukaryota</taxon>
        <taxon>Fungi</taxon>
        <taxon>Dikarya</taxon>
        <taxon>Basidiomycota</taxon>
        <taxon>Agaricomycotina</taxon>
        <taxon>Agaricomycetes</taxon>
        <taxon>Phallomycetidae</taxon>
        <taxon>Geastrales</taxon>
        <taxon>Sphaerobolaceae</taxon>
        <taxon>Sphaerobolus</taxon>
    </lineage>
</organism>
<feature type="non-terminal residue" evidence="2">
    <location>
        <position position="70"/>
    </location>
</feature>
<name>A0A0C9UWW0_SPHS4</name>
<protein>
    <submittedName>
        <fullName evidence="2">Uncharacterized protein</fullName>
    </submittedName>
</protein>
<proteinExistence type="predicted"/>
<reference evidence="2 3" key="1">
    <citation type="submission" date="2014-06" db="EMBL/GenBank/DDBJ databases">
        <title>Evolutionary Origins and Diversification of the Mycorrhizal Mutualists.</title>
        <authorList>
            <consortium name="DOE Joint Genome Institute"/>
            <consortium name="Mycorrhizal Genomics Consortium"/>
            <person name="Kohler A."/>
            <person name="Kuo A."/>
            <person name="Nagy L.G."/>
            <person name="Floudas D."/>
            <person name="Copeland A."/>
            <person name="Barry K.W."/>
            <person name="Cichocki N."/>
            <person name="Veneault-Fourrey C."/>
            <person name="LaButti K."/>
            <person name="Lindquist E.A."/>
            <person name="Lipzen A."/>
            <person name="Lundell T."/>
            <person name="Morin E."/>
            <person name="Murat C."/>
            <person name="Riley R."/>
            <person name="Ohm R."/>
            <person name="Sun H."/>
            <person name="Tunlid A."/>
            <person name="Henrissat B."/>
            <person name="Grigoriev I.V."/>
            <person name="Hibbett D.S."/>
            <person name="Martin F."/>
        </authorList>
    </citation>
    <scope>NUCLEOTIDE SEQUENCE [LARGE SCALE GENOMIC DNA]</scope>
    <source>
        <strain evidence="2 3">SS14</strain>
    </source>
</reference>
<feature type="region of interest" description="Disordered" evidence="1">
    <location>
        <begin position="51"/>
        <end position="70"/>
    </location>
</feature>
<feature type="compositionally biased region" description="Basic residues" evidence="1">
    <location>
        <begin position="15"/>
        <end position="27"/>
    </location>
</feature>
<dbReference type="EMBL" id="KN837275">
    <property type="protein sequence ID" value="KIJ29801.1"/>
    <property type="molecule type" value="Genomic_DNA"/>
</dbReference>
<sequence>MLPSFQFRLPATKSQPKRQTRRLKQKTIRSSPASPDVLYCTSAGDVITMEDNARSELLHPPPKKRRLQGQ</sequence>
<gene>
    <name evidence="2" type="ORF">M422DRAFT_36827</name>
</gene>
<feature type="region of interest" description="Disordered" evidence="1">
    <location>
        <begin position="1"/>
        <end position="36"/>
    </location>
</feature>
<dbReference type="HOGENOM" id="CLU_183944_0_0_1"/>
<dbReference type="AlphaFoldDB" id="A0A0C9UWW0"/>
<evidence type="ECO:0000313" key="2">
    <source>
        <dbReference type="EMBL" id="KIJ29801.1"/>
    </source>
</evidence>
<dbReference type="Proteomes" id="UP000054279">
    <property type="component" value="Unassembled WGS sequence"/>
</dbReference>
<accession>A0A0C9UWW0</accession>
<evidence type="ECO:0000313" key="3">
    <source>
        <dbReference type="Proteomes" id="UP000054279"/>
    </source>
</evidence>
<feature type="compositionally biased region" description="Basic residues" evidence="1">
    <location>
        <begin position="61"/>
        <end position="70"/>
    </location>
</feature>
<evidence type="ECO:0000256" key="1">
    <source>
        <dbReference type="SAM" id="MobiDB-lite"/>
    </source>
</evidence>
<keyword evidence="3" id="KW-1185">Reference proteome</keyword>